<dbReference type="Proteomes" id="UP001163603">
    <property type="component" value="Chromosome 14"/>
</dbReference>
<comment type="caution">
    <text evidence="1">The sequence shown here is derived from an EMBL/GenBank/DDBJ whole genome shotgun (WGS) entry which is preliminary data.</text>
</comment>
<gene>
    <name evidence="1" type="ORF">Pint_34615</name>
</gene>
<name>A0ACC0X871_9ROSI</name>
<accession>A0ACC0X871</accession>
<organism evidence="1 2">
    <name type="scientific">Pistacia integerrima</name>
    <dbReference type="NCBI Taxonomy" id="434235"/>
    <lineage>
        <taxon>Eukaryota</taxon>
        <taxon>Viridiplantae</taxon>
        <taxon>Streptophyta</taxon>
        <taxon>Embryophyta</taxon>
        <taxon>Tracheophyta</taxon>
        <taxon>Spermatophyta</taxon>
        <taxon>Magnoliopsida</taxon>
        <taxon>eudicotyledons</taxon>
        <taxon>Gunneridae</taxon>
        <taxon>Pentapetalae</taxon>
        <taxon>rosids</taxon>
        <taxon>malvids</taxon>
        <taxon>Sapindales</taxon>
        <taxon>Anacardiaceae</taxon>
        <taxon>Pistacia</taxon>
    </lineage>
</organism>
<reference evidence="2" key="1">
    <citation type="journal article" date="2023" name="G3 (Bethesda)">
        <title>Genome assembly and association tests identify interacting loci associated with vigor, precocity, and sex in interspecific pistachio rootstocks.</title>
        <authorList>
            <person name="Palmer W."/>
            <person name="Jacygrad E."/>
            <person name="Sagayaradj S."/>
            <person name="Cavanaugh K."/>
            <person name="Han R."/>
            <person name="Bertier L."/>
            <person name="Beede B."/>
            <person name="Kafkas S."/>
            <person name="Golino D."/>
            <person name="Preece J."/>
            <person name="Michelmore R."/>
        </authorList>
    </citation>
    <scope>NUCLEOTIDE SEQUENCE [LARGE SCALE GENOMIC DNA]</scope>
</reference>
<proteinExistence type="predicted"/>
<keyword evidence="2" id="KW-1185">Reference proteome</keyword>
<sequence>MAAAGIISHLILLFYVFLLMHGIGARAIRTQRLDDDEEHDILLVNGRHYFMHGDHHSSSHHMASEFGLFRMNDLSLGKKMLIEFPQKVLSSSTRFLPREEADLIPFSLNQFPNILNIFSIPHDSPEAETIESTLRVCESEPLQGVSVFCATSLESMVDFAGNTLGTYNLRAKTTNALTKSLTGRKQNYTISEVPKEVPVPMMVVCHMMSYPYVVYFCHNLKG</sequence>
<evidence type="ECO:0000313" key="1">
    <source>
        <dbReference type="EMBL" id="KAJ0011037.1"/>
    </source>
</evidence>
<dbReference type="EMBL" id="CM047749">
    <property type="protein sequence ID" value="KAJ0011037.1"/>
    <property type="molecule type" value="Genomic_DNA"/>
</dbReference>
<evidence type="ECO:0000313" key="2">
    <source>
        <dbReference type="Proteomes" id="UP001163603"/>
    </source>
</evidence>
<protein>
    <submittedName>
        <fullName evidence="1">Uncharacterized protein</fullName>
    </submittedName>
</protein>